<evidence type="ECO:0000313" key="2">
    <source>
        <dbReference type="EMBL" id="MCD7465347.1"/>
    </source>
</evidence>
<evidence type="ECO:0000313" key="3">
    <source>
        <dbReference type="Proteomes" id="UP000823775"/>
    </source>
</evidence>
<evidence type="ECO:0000256" key="1">
    <source>
        <dbReference type="SAM" id="MobiDB-lite"/>
    </source>
</evidence>
<reference evidence="2 3" key="1">
    <citation type="journal article" date="2021" name="BMC Genomics">
        <title>Datura genome reveals duplications of psychoactive alkaloid biosynthetic genes and high mutation rate following tissue culture.</title>
        <authorList>
            <person name="Rajewski A."/>
            <person name="Carter-House D."/>
            <person name="Stajich J."/>
            <person name="Litt A."/>
        </authorList>
    </citation>
    <scope>NUCLEOTIDE SEQUENCE [LARGE SCALE GENOMIC DNA]</scope>
    <source>
        <strain evidence="2">AR-01</strain>
    </source>
</reference>
<feature type="compositionally biased region" description="Acidic residues" evidence="1">
    <location>
        <begin position="81"/>
        <end position="110"/>
    </location>
</feature>
<sequence>MPSIDTYPFKDLILRPPYREIRHTLSGPNLVVKPWYDSKGLDVMKMEELKGIHSPVLSISERNTRINNILSHLVAPGFEEPFGDADATDEEQDRLDSDLESDDDGDDSEMGEATYAPTDDEDLA</sequence>
<dbReference type="EMBL" id="JACEIK010001039">
    <property type="protein sequence ID" value="MCD7465347.1"/>
    <property type="molecule type" value="Genomic_DNA"/>
</dbReference>
<protein>
    <submittedName>
        <fullName evidence="2">Uncharacterized protein</fullName>
    </submittedName>
</protein>
<gene>
    <name evidence="2" type="ORF">HAX54_001073</name>
</gene>
<dbReference type="Proteomes" id="UP000823775">
    <property type="component" value="Unassembled WGS sequence"/>
</dbReference>
<feature type="region of interest" description="Disordered" evidence="1">
    <location>
        <begin position="78"/>
        <end position="124"/>
    </location>
</feature>
<accession>A0ABS8T440</accession>
<organism evidence="2 3">
    <name type="scientific">Datura stramonium</name>
    <name type="common">Jimsonweed</name>
    <name type="synonym">Common thornapple</name>
    <dbReference type="NCBI Taxonomy" id="4076"/>
    <lineage>
        <taxon>Eukaryota</taxon>
        <taxon>Viridiplantae</taxon>
        <taxon>Streptophyta</taxon>
        <taxon>Embryophyta</taxon>
        <taxon>Tracheophyta</taxon>
        <taxon>Spermatophyta</taxon>
        <taxon>Magnoliopsida</taxon>
        <taxon>eudicotyledons</taxon>
        <taxon>Gunneridae</taxon>
        <taxon>Pentapetalae</taxon>
        <taxon>asterids</taxon>
        <taxon>lamiids</taxon>
        <taxon>Solanales</taxon>
        <taxon>Solanaceae</taxon>
        <taxon>Solanoideae</taxon>
        <taxon>Datureae</taxon>
        <taxon>Datura</taxon>
    </lineage>
</organism>
<name>A0ABS8T440_DATST</name>
<comment type="caution">
    <text evidence="2">The sequence shown here is derived from an EMBL/GenBank/DDBJ whole genome shotgun (WGS) entry which is preliminary data.</text>
</comment>
<keyword evidence="3" id="KW-1185">Reference proteome</keyword>
<proteinExistence type="predicted"/>